<keyword evidence="2 8" id="KW-0964">Secreted</keyword>
<feature type="active site" evidence="4">
    <location>
        <position position="71"/>
    </location>
</feature>
<comment type="cofactor">
    <cofactor evidence="5">
        <name>Ca(2+)</name>
        <dbReference type="ChEBI" id="CHEBI:29108"/>
    </cofactor>
    <text evidence="5">Binds 1 Ca(2+) ion per subunit.</text>
</comment>
<dbReference type="InterPro" id="IPR016090">
    <property type="entry name" value="PLA2-like_dom"/>
</dbReference>
<feature type="disulfide bond" evidence="6">
    <location>
        <begin position="74"/>
        <end position="109"/>
    </location>
</feature>
<evidence type="ECO:0000256" key="2">
    <source>
        <dbReference type="ARBA" id="ARBA00022525"/>
    </source>
</evidence>
<dbReference type="OrthoDB" id="6100170at2759"/>
<dbReference type="InterPro" id="IPR033113">
    <property type="entry name" value="PLA2_histidine"/>
</dbReference>
<dbReference type="GO" id="GO:0006644">
    <property type="term" value="P:phospholipid metabolic process"/>
    <property type="evidence" value="ECO:0007669"/>
    <property type="project" value="InterPro"/>
</dbReference>
<keyword evidence="5" id="KW-0479">Metal-binding</keyword>
<dbReference type="GO" id="GO:0005576">
    <property type="term" value="C:extracellular region"/>
    <property type="evidence" value="ECO:0007669"/>
    <property type="project" value="UniProtKB-SubCell"/>
</dbReference>
<feature type="binding site" evidence="5">
    <location>
        <position position="53"/>
    </location>
    <ligand>
        <name>Ca(2+)</name>
        <dbReference type="ChEBI" id="CHEBI:29108"/>
    </ligand>
</feature>
<evidence type="ECO:0000256" key="4">
    <source>
        <dbReference type="PIRSR" id="PIRSR601211-1"/>
    </source>
</evidence>
<keyword evidence="8" id="KW-0732">Signal</keyword>
<dbReference type="CDD" id="cd00125">
    <property type="entry name" value="PLA2c"/>
    <property type="match status" value="1"/>
</dbReference>
<dbReference type="PRINTS" id="PR00389">
    <property type="entry name" value="PHPHLIPASEA2"/>
</dbReference>
<dbReference type="Gene3D" id="1.20.90.10">
    <property type="entry name" value="Phospholipase A2 domain"/>
    <property type="match status" value="1"/>
</dbReference>
<feature type="domain" description="Phospholipase A2-like central" evidence="9">
    <location>
        <begin position="26"/>
        <end position="135"/>
    </location>
</feature>
<dbReference type="Pfam" id="PF00068">
    <property type="entry name" value="Phospholip_A2_1"/>
    <property type="match status" value="1"/>
</dbReference>
<dbReference type="InterPro" id="IPR036444">
    <property type="entry name" value="PLipase_A2_dom_sf"/>
</dbReference>
<comment type="caution">
    <text evidence="10">The sequence shown here is derived from an EMBL/GenBank/DDBJ whole genome shotgun (WGS) entry which is preliminary data.</text>
</comment>
<evidence type="ECO:0000256" key="5">
    <source>
        <dbReference type="PIRSR" id="PIRSR601211-2"/>
    </source>
</evidence>
<dbReference type="GO" id="GO:0047498">
    <property type="term" value="F:calcium-dependent phospholipase A2 activity"/>
    <property type="evidence" value="ECO:0007669"/>
    <property type="project" value="TreeGrafter"/>
</dbReference>
<feature type="binding site" evidence="5">
    <location>
        <position position="72"/>
    </location>
    <ligand>
        <name>Ca(2+)</name>
        <dbReference type="ChEBI" id="CHEBI:29108"/>
    </ligand>
</feature>
<protein>
    <recommendedName>
        <fullName evidence="8">Phospholipase A2</fullName>
        <ecNumber evidence="8">3.1.1.4</ecNumber>
    </recommendedName>
</protein>
<keyword evidence="8" id="KW-0378">Hydrolase</keyword>
<comment type="similarity">
    <text evidence="7">Belongs to the phospholipase A2 family.</text>
</comment>
<dbReference type="PROSITE" id="PS00119">
    <property type="entry name" value="PA2_ASP"/>
    <property type="match status" value="1"/>
</dbReference>
<feature type="disulfide bond" evidence="6">
    <location>
        <begin position="52"/>
        <end position="68"/>
    </location>
</feature>
<gene>
    <name evidence="10" type="ORF">OFUS_LOCUS2970</name>
</gene>
<keyword evidence="5 8" id="KW-0106">Calcium</keyword>
<feature type="chain" id="PRO_5035967336" description="Phospholipase A2" evidence="8">
    <location>
        <begin position="26"/>
        <end position="135"/>
    </location>
</feature>
<feature type="disulfide bond" evidence="6">
    <location>
        <begin position="95"/>
        <end position="107"/>
    </location>
</feature>
<keyword evidence="11" id="KW-1185">Reference proteome</keyword>
<organism evidence="10 11">
    <name type="scientific">Owenia fusiformis</name>
    <name type="common">Polychaete worm</name>
    <dbReference type="NCBI Taxonomy" id="6347"/>
    <lineage>
        <taxon>Eukaryota</taxon>
        <taxon>Metazoa</taxon>
        <taxon>Spiralia</taxon>
        <taxon>Lophotrochozoa</taxon>
        <taxon>Annelida</taxon>
        <taxon>Polychaeta</taxon>
        <taxon>Sedentaria</taxon>
        <taxon>Canalipalpata</taxon>
        <taxon>Sabellida</taxon>
        <taxon>Oweniida</taxon>
        <taxon>Oweniidae</taxon>
        <taxon>Owenia</taxon>
    </lineage>
</organism>
<sequence length="135" mass="14997">MMEVRYIAIACMLCVVLLQMGSSDADLAQFCGQIVRYTRRGCLNYNNYGCWCGNGGSGPTLDGVDRCCKTHDLCYIRNSGCNPKWRWYPRRGGQCTGSRGSCGYNVCKCDEDAARCFARNSYNSGYKGARSKGRC</sequence>
<name>A0A8S4N472_OWEFU</name>
<dbReference type="EC" id="3.1.1.4" evidence="8"/>
<dbReference type="GO" id="GO:0050482">
    <property type="term" value="P:arachidonate secretion"/>
    <property type="evidence" value="ECO:0007669"/>
    <property type="project" value="InterPro"/>
</dbReference>
<dbReference type="PANTHER" id="PTHR11716:SF51">
    <property type="entry name" value="PHOSPHOLIPASE A2"/>
    <property type="match status" value="1"/>
</dbReference>
<dbReference type="Proteomes" id="UP000749559">
    <property type="component" value="Unassembled WGS sequence"/>
</dbReference>
<keyword evidence="3 6" id="KW-1015">Disulfide bond</keyword>
<dbReference type="GO" id="GO:0016042">
    <property type="term" value="P:lipid catabolic process"/>
    <property type="evidence" value="ECO:0007669"/>
    <property type="project" value="InterPro"/>
</dbReference>
<evidence type="ECO:0000256" key="7">
    <source>
        <dbReference type="RuleBase" id="RU003654"/>
    </source>
</evidence>
<evidence type="ECO:0000256" key="1">
    <source>
        <dbReference type="ARBA" id="ARBA00004613"/>
    </source>
</evidence>
<feature type="disulfide bond" evidence="6">
    <location>
        <begin position="67"/>
        <end position="116"/>
    </location>
</feature>
<dbReference type="EMBL" id="CAIIXF020000001">
    <property type="protein sequence ID" value="CAH1775701.1"/>
    <property type="molecule type" value="Genomic_DNA"/>
</dbReference>
<evidence type="ECO:0000256" key="6">
    <source>
        <dbReference type="PIRSR" id="PIRSR601211-3"/>
    </source>
</evidence>
<dbReference type="InterPro" id="IPR033112">
    <property type="entry name" value="PLA2_Asp_AS"/>
</dbReference>
<dbReference type="InterPro" id="IPR001211">
    <property type="entry name" value="PLA2"/>
</dbReference>
<accession>A0A8S4N472</accession>
<keyword evidence="8" id="KW-0443">Lipid metabolism</keyword>
<evidence type="ECO:0000256" key="8">
    <source>
        <dbReference type="RuleBase" id="RU361236"/>
    </source>
</evidence>
<dbReference type="SUPFAM" id="SSF48619">
    <property type="entry name" value="Phospholipase A2, PLA2"/>
    <property type="match status" value="1"/>
</dbReference>
<evidence type="ECO:0000313" key="11">
    <source>
        <dbReference type="Proteomes" id="UP000749559"/>
    </source>
</evidence>
<evidence type="ECO:0000256" key="3">
    <source>
        <dbReference type="ARBA" id="ARBA00023157"/>
    </source>
</evidence>
<feature type="signal peptide" evidence="8">
    <location>
        <begin position="1"/>
        <end position="25"/>
    </location>
</feature>
<dbReference type="GO" id="GO:0005543">
    <property type="term" value="F:phospholipid binding"/>
    <property type="evidence" value="ECO:0007669"/>
    <property type="project" value="TreeGrafter"/>
</dbReference>
<reference evidence="10" key="1">
    <citation type="submission" date="2022-03" db="EMBL/GenBank/DDBJ databases">
        <authorList>
            <person name="Martin C."/>
        </authorList>
    </citation>
    <scope>NUCLEOTIDE SEQUENCE</scope>
</reference>
<proteinExistence type="inferred from homology"/>
<dbReference type="PANTHER" id="PTHR11716">
    <property type="entry name" value="PHOSPHOLIPASE A2 FAMILY MEMBER"/>
    <property type="match status" value="1"/>
</dbReference>
<feature type="disulfide bond" evidence="6">
    <location>
        <begin position="81"/>
        <end position="102"/>
    </location>
</feature>
<dbReference type="PROSITE" id="PS00118">
    <property type="entry name" value="PA2_HIS"/>
    <property type="match status" value="1"/>
</dbReference>
<evidence type="ECO:0000313" key="10">
    <source>
        <dbReference type="EMBL" id="CAH1775701.1"/>
    </source>
</evidence>
<comment type="catalytic activity">
    <reaction evidence="8">
        <text>a 1,2-diacyl-sn-glycero-3-phosphocholine + H2O = a 1-acyl-sn-glycero-3-phosphocholine + a fatty acid + H(+)</text>
        <dbReference type="Rhea" id="RHEA:15801"/>
        <dbReference type="ChEBI" id="CHEBI:15377"/>
        <dbReference type="ChEBI" id="CHEBI:15378"/>
        <dbReference type="ChEBI" id="CHEBI:28868"/>
        <dbReference type="ChEBI" id="CHEBI:57643"/>
        <dbReference type="ChEBI" id="CHEBI:58168"/>
        <dbReference type="EC" id="3.1.1.4"/>
    </reaction>
</comment>
<evidence type="ECO:0000259" key="9">
    <source>
        <dbReference type="SMART" id="SM00085"/>
    </source>
</evidence>
<feature type="binding site" evidence="5">
    <location>
        <position position="55"/>
    </location>
    <ligand>
        <name>Ca(2+)</name>
        <dbReference type="ChEBI" id="CHEBI:29108"/>
    </ligand>
</feature>
<feature type="active site" evidence="4">
    <location>
        <position position="110"/>
    </location>
</feature>
<dbReference type="SMART" id="SM00085">
    <property type="entry name" value="PA2c"/>
    <property type="match status" value="1"/>
</dbReference>
<dbReference type="GO" id="GO:0005509">
    <property type="term" value="F:calcium ion binding"/>
    <property type="evidence" value="ECO:0007669"/>
    <property type="project" value="InterPro"/>
</dbReference>
<comment type="subcellular location">
    <subcellularLocation>
        <location evidence="1 8">Secreted</location>
    </subcellularLocation>
</comment>
<dbReference type="AlphaFoldDB" id="A0A8S4N472"/>